<dbReference type="SUPFAM" id="SSF53187">
    <property type="entry name" value="Zn-dependent exopeptidases"/>
    <property type="match status" value="1"/>
</dbReference>
<accession>A0ABR2K7T8</accession>
<feature type="region of interest" description="Disordered" evidence="2">
    <location>
        <begin position="323"/>
        <end position="368"/>
    </location>
</feature>
<keyword evidence="1" id="KW-0862">Zinc</keyword>
<name>A0ABR2K7T8_9EUKA</name>
<reference evidence="3 4" key="1">
    <citation type="submission" date="2024-04" db="EMBL/GenBank/DDBJ databases">
        <title>Tritrichomonas musculus Genome.</title>
        <authorList>
            <person name="Alves-Ferreira E."/>
            <person name="Grigg M."/>
            <person name="Lorenzi H."/>
            <person name="Galac M."/>
        </authorList>
    </citation>
    <scope>NUCLEOTIDE SEQUENCE [LARGE SCALE GENOMIC DNA]</scope>
    <source>
        <strain evidence="3 4">EAF2021</strain>
    </source>
</reference>
<feature type="compositionally biased region" description="Basic and acidic residues" evidence="2">
    <location>
        <begin position="334"/>
        <end position="346"/>
    </location>
</feature>
<dbReference type="Gene3D" id="3.40.630.10">
    <property type="entry name" value="Zn peptidases"/>
    <property type="match status" value="1"/>
</dbReference>
<organism evidence="3 4">
    <name type="scientific">Tritrichomonas musculus</name>
    <dbReference type="NCBI Taxonomy" id="1915356"/>
    <lineage>
        <taxon>Eukaryota</taxon>
        <taxon>Metamonada</taxon>
        <taxon>Parabasalia</taxon>
        <taxon>Tritrichomonadida</taxon>
        <taxon>Tritrichomonadidae</taxon>
        <taxon>Tritrichomonas</taxon>
    </lineage>
</organism>
<dbReference type="PANTHER" id="PTHR43808">
    <property type="entry name" value="ACETYLORNITHINE DEACETYLASE"/>
    <property type="match status" value="1"/>
</dbReference>
<dbReference type="InterPro" id="IPR050072">
    <property type="entry name" value="Peptidase_M20A"/>
</dbReference>
<comment type="caution">
    <text evidence="3">The sequence shown here is derived from an EMBL/GenBank/DDBJ whole genome shotgun (WGS) entry which is preliminary data.</text>
</comment>
<evidence type="ECO:0000256" key="2">
    <source>
        <dbReference type="SAM" id="MobiDB-lite"/>
    </source>
</evidence>
<proteinExistence type="predicted"/>
<keyword evidence="4" id="KW-1185">Reference proteome</keyword>
<dbReference type="EMBL" id="JAPFFF010000007">
    <property type="protein sequence ID" value="KAK8886115.1"/>
    <property type="molecule type" value="Genomic_DNA"/>
</dbReference>
<evidence type="ECO:0000313" key="3">
    <source>
        <dbReference type="EMBL" id="KAK8886115.1"/>
    </source>
</evidence>
<evidence type="ECO:0008006" key="5">
    <source>
        <dbReference type="Google" id="ProtNLM"/>
    </source>
</evidence>
<evidence type="ECO:0000256" key="1">
    <source>
        <dbReference type="ARBA" id="ARBA00022833"/>
    </source>
</evidence>
<dbReference type="PANTHER" id="PTHR43808:SF8">
    <property type="entry name" value="PEPTIDASE M20 DIMERISATION DOMAIN-CONTAINING PROTEIN"/>
    <property type="match status" value="1"/>
</dbReference>
<dbReference type="Proteomes" id="UP001470230">
    <property type="component" value="Unassembled WGS sequence"/>
</dbReference>
<protein>
    <recommendedName>
        <fullName evidence="5">Peptidase S8/S53 domain-containing protein</fullName>
    </recommendedName>
</protein>
<sequence>MKISKKSAILAGCATAAATGLAIYGALKIFDDKDSVDPSKVKYPDVTSFTPLDNRIHELAEQYERDAAQLLAELIRFPEDHLQEDPLCGTTNHEKLRLEFLQQRIIDLGAVLSKSDVSFDDFGNLVWHVSDPQDQIPLNDRKVIYLDARSDTLPVNNEQWHVKLGSGIDAYQGLVDPETVKNDALRAELTYVPSPDRWRSLIFGSGSADQLQGIVSAVFATKILLETIDLNSLKGCVVIAIASVSGVENAGSSISNRFRRQQLANWQIPDCVVLLQSTGDIQEGPCGIYIGQQGCCQIEVEIAGFDYNVIHHCNSIKMNPNEKASFSKQTDNSNNDKKDLDNENGIKDQSNYNKADDNSENSTANISNNNINFASRQSKMSVIEHGSFIIAEAESQAKKAFKKCNFMGTGSRKVLFTKTEISHDPLTPSRFSFRFERRTTQGETWIQCIKEIENLKSVKRARTDNMQIRITIPRYSYQSWRGVLADNDIDYPSWLTPPDNDAIKFAVEAYKRVITPHLDIPPKSKVEDIPKFPRISRWVCPSDGVGYLITEDQHRLKSYDKDWIKRGNFLFPPIFGIGAGYEQHSGKIGEYVPKEQLWVPISVAARFPSLYANHGNQNNEE</sequence>
<evidence type="ECO:0000313" key="4">
    <source>
        <dbReference type="Proteomes" id="UP001470230"/>
    </source>
</evidence>
<gene>
    <name evidence="3" type="ORF">M9Y10_041575</name>
</gene>